<dbReference type="InterPro" id="IPR036390">
    <property type="entry name" value="WH_DNA-bd_sf"/>
</dbReference>
<feature type="domain" description="Plasmid replication protein C C-terminal" evidence="3">
    <location>
        <begin position="417"/>
        <end position="515"/>
    </location>
</feature>
<dbReference type="Gene3D" id="1.10.10.10">
    <property type="entry name" value="Winged helix-like DNA-binding domain superfamily/Winged helix DNA-binding domain"/>
    <property type="match status" value="1"/>
</dbReference>
<organism evidence="4 5">
    <name type="scientific">Segnochrobactrum spirostomi</name>
    <dbReference type="NCBI Taxonomy" id="2608987"/>
    <lineage>
        <taxon>Bacteria</taxon>
        <taxon>Pseudomonadati</taxon>
        <taxon>Pseudomonadota</taxon>
        <taxon>Alphaproteobacteria</taxon>
        <taxon>Hyphomicrobiales</taxon>
        <taxon>Segnochrobactraceae</taxon>
        <taxon>Segnochrobactrum</taxon>
    </lineage>
</organism>
<keyword evidence="5" id="KW-1185">Reference proteome</keyword>
<comment type="caution">
    <text evidence="4">The sequence shown here is derived from an EMBL/GenBank/DDBJ whole genome shotgun (WGS) entry which is preliminary data.</text>
</comment>
<reference evidence="4 5" key="1">
    <citation type="submission" date="2019-09" db="EMBL/GenBank/DDBJ databases">
        <title>Segnochrobactrum spirostomi gen. nov., sp. nov., isolated from the ciliate Spirostomum cf. yagiui and description of a novel family, Segnochrobactraceae fam. nov. within the order Rhizobiales of the class Alphaproteobacteria.</title>
        <authorList>
            <person name="Akter S."/>
            <person name="Shazib S.U.A."/>
            <person name="Shin M.K."/>
        </authorList>
    </citation>
    <scope>NUCLEOTIDE SEQUENCE [LARGE SCALE GENOMIC DNA]</scope>
    <source>
        <strain evidence="4 5">Sp-1</strain>
    </source>
</reference>
<dbReference type="InterPro" id="IPR011991">
    <property type="entry name" value="ArsR-like_HTH"/>
</dbReference>
<dbReference type="NCBIfam" id="NF010396">
    <property type="entry name" value="PRK13824.1"/>
    <property type="match status" value="1"/>
</dbReference>
<evidence type="ECO:0000259" key="3">
    <source>
        <dbReference type="Pfam" id="PF11800"/>
    </source>
</evidence>
<proteinExistence type="predicted"/>
<dbReference type="NCBIfam" id="NF040974">
    <property type="entry name" value="RepABC_RepC"/>
    <property type="match status" value="1"/>
</dbReference>
<dbReference type="SUPFAM" id="SSF46785">
    <property type="entry name" value="Winged helix' DNA-binding domain"/>
    <property type="match status" value="1"/>
</dbReference>
<evidence type="ECO:0000256" key="1">
    <source>
        <dbReference type="SAM" id="MobiDB-lite"/>
    </source>
</evidence>
<dbReference type="InterPro" id="IPR036388">
    <property type="entry name" value="WH-like_DNA-bd_sf"/>
</dbReference>
<evidence type="ECO:0000259" key="2">
    <source>
        <dbReference type="Pfam" id="PF03428"/>
    </source>
</evidence>
<dbReference type="Proteomes" id="UP000332515">
    <property type="component" value="Unassembled WGS sequence"/>
</dbReference>
<feature type="domain" description="Plasmid replication protein C N-terminal" evidence="2">
    <location>
        <begin position="11"/>
        <end position="184"/>
    </location>
</feature>
<protein>
    <submittedName>
        <fullName evidence="4">Uncharacterized protein</fullName>
    </submittedName>
</protein>
<sequence>MEPATSPFGARRLSFAIIAGQAKAKACPPHVVVDKWKVLRTVIEARQKIGISDRAAAVLSALLSFHPETELKAASPLVVFPSNRELSLRAHSMPEATLRRHLAALVEAGLIVRRDSPNGKRYVRRDEKGAIGMAYGFDLSPLVARAAEFESYAVAERQGREAVRRLREEITLLRRDIAKTLAFVAEEAVPGDWTEIGDAFAPLSSQPCRGLDAATLRGLSDALSALRDKVRKTLDFLMNVPNMDGIPVHCERHKEESNPSLSLKTHFEVELNAIEEVGDRKTSSPQRRGGAGEECTPDRPRRVVSQTGSTNGDEDPVGRMAHRATTSSQAHAVPSCPSFAPRSRPGPGNCSEHGLAAITPGLGPDAHAKRWVKSPVPPSVRPLQMDNRAPTAGSGRSVPAVRGPSNAAPLPSPGFDLQGVLAACPDIRAFNRHGVASWRDLVDAAAVARSALGIGADAWREARAVMGDVAASTVIATILQRVETIDNPGGYLRTLTAKARTGAFSPAPLLRTLLKEQARVV</sequence>
<dbReference type="AlphaFoldDB" id="A0A6A7Y9H3"/>
<accession>A0A6A7Y9H3</accession>
<gene>
    <name evidence="4" type="ORF">F0357_20645</name>
</gene>
<feature type="region of interest" description="Disordered" evidence="1">
    <location>
        <begin position="274"/>
        <end position="410"/>
    </location>
</feature>
<dbReference type="Pfam" id="PF03428">
    <property type="entry name" value="RP-C"/>
    <property type="match status" value="1"/>
</dbReference>
<dbReference type="EMBL" id="VWNA01000003">
    <property type="protein sequence ID" value="MQT15017.1"/>
    <property type="molecule type" value="Genomic_DNA"/>
</dbReference>
<dbReference type="Pfam" id="PF11800">
    <property type="entry name" value="RP-C_C"/>
    <property type="match status" value="1"/>
</dbReference>
<evidence type="ECO:0000313" key="5">
    <source>
        <dbReference type="Proteomes" id="UP000332515"/>
    </source>
</evidence>
<dbReference type="InterPro" id="IPR005090">
    <property type="entry name" value="RepC_N"/>
</dbReference>
<evidence type="ECO:0000313" key="4">
    <source>
        <dbReference type="EMBL" id="MQT15017.1"/>
    </source>
</evidence>
<dbReference type="InterPro" id="IPR047611">
    <property type="entry name" value="RepABC_RepC"/>
</dbReference>
<dbReference type="InterPro" id="IPR021760">
    <property type="entry name" value="RepC_C"/>
</dbReference>
<dbReference type="GO" id="GO:0006355">
    <property type="term" value="P:regulation of DNA-templated transcription"/>
    <property type="evidence" value="ECO:0007669"/>
    <property type="project" value="UniProtKB-ARBA"/>
</dbReference>
<dbReference type="RefSeq" id="WP_153489090.1">
    <property type="nucleotide sequence ID" value="NZ_VWNA01000003.1"/>
</dbReference>
<dbReference type="CDD" id="cd00090">
    <property type="entry name" value="HTH_ARSR"/>
    <property type="match status" value="1"/>
</dbReference>
<name>A0A6A7Y9H3_9HYPH</name>